<dbReference type="Proteomes" id="UP000076532">
    <property type="component" value="Unassembled WGS sequence"/>
</dbReference>
<reference evidence="1 2" key="1">
    <citation type="journal article" date="2016" name="Mol. Biol. Evol.">
        <title>Comparative Genomics of Early-Diverging Mushroom-Forming Fungi Provides Insights into the Origins of Lignocellulose Decay Capabilities.</title>
        <authorList>
            <person name="Nagy L.G."/>
            <person name="Riley R."/>
            <person name="Tritt A."/>
            <person name="Adam C."/>
            <person name="Daum C."/>
            <person name="Floudas D."/>
            <person name="Sun H."/>
            <person name="Yadav J.S."/>
            <person name="Pangilinan J."/>
            <person name="Larsson K.H."/>
            <person name="Matsuura K."/>
            <person name="Barry K."/>
            <person name="Labutti K."/>
            <person name="Kuo R."/>
            <person name="Ohm R.A."/>
            <person name="Bhattacharya S.S."/>
            <person name="Shirouzu T."/>
            <person name="Yoshinaga Y."/>
            <person name="Martin F.M."/>
            <person name="Grigoriev I.V."/>
            <person name="Hibbett D.S."/>
        </authorList>
    </citation>
    <scope>NUCLEOTIDE SEQUENCE [LARGE SCALE GENOMIC DNA]</scope>
    <source>
        <strain evidence="1 2">CBS 109695</strain>
    </source>
</reference>
<dbReference type="EMBL" id="KV417692">
    <property type="protein sequence ID" value="KZP09780.1"/>
    <property type="molecule type" value="Genomic_DNA"/>
</dbReference>
<protein>
    <submittedName>
        <fullName evidence="1">Uncharacterized protein</fullName>
    </submittedName>
</protein>
<organism evidence="1 2">
    <name type="scientific">Athelia psychrophila</name>
    <dbReference type="NCBI Taxonomy" id="1759441"/>
    <lineage>
        <taxon>Eukaryota</taxon>
        <taxon>Fungi</taxon>
        <taxon>Dikarya</taxon>
        <taxon>Basidiomycota</taxon>
        <taxon>Agaricomycotina</taxon>
        <taxon>Agaricomycetes</taxon>
        <taxon>Agaricomycetidae</taxon>
        <taxon>Atheliales</taxon>
        <taxon>Atheliaceae</taxon>
        <taxon>Athelia</taxon>
    </lineage>
</organism>
<keyword evidence="2" id="KW-1185">Reference proteome</keyword>
<gene>
    <name evidence="1" type="ORF">FIBSPDRAFT_873240</name>
</gene>
<name>A0A165YPM1_9AGAM</name>
<sequence>MSSSPSSSYICTCGLSIQPMAQALHLTHIPEVMLVRQTPRPPPLGHLNSRRGSTSNCAHTFSCFSSLDHGHSLTAS</sequence>
<evidence type="ECO:0000313" key="1">
    <source>
        <dbReference type="EMBL" id="KZP09780.1"/>
    </source>
</evidence>
<evidence type="ECO:0000313" key="2">
    <source>
        <dbReference type="Proteomes" id="UP000076532"/>
    </source>
</evidence>
<accession>A0A165YPM1</accession>
<proteinExistence type="predicted"/>
<dbReference type="AlphaFoldDB" id="A0A165YPM1"/>